<sequence length="749" mass="89091">MNISLLNQQEIKQNQKQENNNSQQFLNNGFKSSSRKTIPSIKLKENPLLKMHETHRGTCRKSEEVNLLNKNEHNRYSLFKEIKKAESLDKKKQQNTIETNQLQFQLKNRDIIKENEILIQEQQANQKKIKEKENTLERVEINEVNNIKKNLNNNYQNNSYRRVVTNNSSPTKASKNDEVGSDIVNNLNNIFSQFSTKGSKQTFENQSPSLEQQNYSEIHHSLQNNCCINNNESNQEQQVLEEDLIRKISFEEKSETQSIKKFEISRSQKIILDTDKKQIQQQNLDEIQQNKNQKEIRFQNDNCLRKEQLNDVLNNLEEFPFTDDNNKQNQNKYSIIIKEEQEKIIELQDNLQKKDQSNKELVIAMGKQFRIIKDLQRFLEQRDLFIIQQKNTIKQQENQLQEFKNNQQKLQHEKDQIEQIHTLKQNEQKQMYQLLQQEHQITEQKLQEEMQNKQAMNQQMKDQMKVFQQKIKDIAKQHEVQMNQLEQKMKQKELQNRALIQENDNLRGQLNINEKKNKTYRHEKREKSIENLLQNISIQNRQDCNQQNNFNLLQQKKQSTQPSKSPRNNLIKNGSTQVVTLKFDPQSENSISIVTNPSISGRKIKVQSSDKENYILNKKTQLENYKAHSQEQLDNFNNSINIEKNQFNGNYNNNNNYNNKQQQYSNLQLDINRNLSQQFDNEEQISFGMIQSPYDQKYVKNDKLLQNNQQNSVYGKTNVYCESSNNQMQEIKYNNNKIPNEPIISKEYH</sequence>
<protein>
    <submittedName>
        <fullName evidence="3">Uncharacterized protein</fullName>
    </submittedName>
</protein>
<dbReference type="EMBL" id="LDAU01000104">
    <property type="protein sequence ID" value="KRX05773.1"/>
    <property type="molecule type" value="Genomic_DNA"/>
</dbReference>
<feature type="compositionally biased region" description="Low complexity" evidence="2">
    <location>
        <begin position="556"/>
        <end position="566"/>
    </location>
</feature>
<keyword evidence="4" id="KW-1185">Reference proteome</keyword>
<comment type="caution">
    <text evidence="3">The sequence shown here is derived from an EMBL/GenBank/DDBJ whole genome shotgun (WGS) entry which is preliminary data.</text>
</comment>
<accession>A0A0V0QUI9</accession>
<proteinExistence type="predicted"/>
<name>A0A0V0QUI9_PSEPJ</name>
<gene>
    <name evidence="3" type="ORF">PPERSA_02305</name>
</gene>
<keyword evidence="1" id="KW-0175">Coiled coil</keyword>
<feature type="coiled-coil region" evidence="1">
    <location>
        <begin position="386"/>
        <end position="516"/>
    </location>
</feature>
<dbReference type="InParanoid" id="A0A0V0QUI9"/>
<reference evidence="3 4" key="1">
    <citation type="journal article" date="2015" name="Sci. Rep.">
        <title>Genome of the facultative scuticociliatosis pathogen Pseudocohnilembus persalinus provides insight into its virulence through horizontal gene transfer.</title>
        <authorList>
            <person name="Xiong J."/>
            <person name="Wang G."/>
            <person name="Cheng J."/>
            <person name="Tian M."/>
            <person name="Pan X."/>
            <person name="Warren A."/>
            <person name="Jiang C."/>
            <person name="Yuan D."/>
            <person name="Miao W."/>
        </authorList>
    </citation>
    <scope>NUCLEOTIDE SEQUENCE [LARGE SCALE GENOMIC DNA]</scope>
    <source>
        <strain evidence="3">36N120E</strain>
    </source>
</reference>
<feature type="coiled-coil region" evidence="1">
    <location>
        <begin position="112"/>
        <end position="142"/>
    </location>
</feature>
<evidence type="ECO:0000256" key="2">
    <source>
        <dbReference type="SAM" id="MobiDB-lite"/>
    </source>
</evidence>
<organism evidence="3 4">
    <name type="scientific">Pseudocohnilembus persalinus</name>
    <name type="common">Ciliate</name>
    <dbReference type="NCBI Taxonomy" id="266149"/>
    <lineage>
        <taxon>Eukaryota</taxon>
        <taxon>Sar</taxon>
        <taxon>Alveolata</taxon>
        <taxon>Ciliophora</taxon>
        <taxon>Intramacronucleata</taxon>
        <taxon>Oligohymenophorea</taxon>
        <taxon>Scuticociliatia</taxon>
        <taxon>Philasterida</taxon>
        <taxon>Pseudocohnilembidae</taxon>
        <taxon>Pseudocohnilembus</taxon>
    </lineage>
</organism>
<dbReference type="AlphaFoldDB" id="A0A0V0QUI9"/>
<feature type="compositionally biased region" description="Polar residues" evidence="2">
    <location>
        <begin position="25"/>
        <end position="34"/>
    </location>
</feature>
<dbReference type="Proteomes" id="UP000054937">
    <property type="component" value="Unassembled WGS sequence"/>
</dbReference>
<evidence type="ECO:0000313" key="3">
    <source>
        <dbReference type="EMBL" id="KRX05773.1"/>
    </source>
</evidence>
<feature type="region of interest" description="Disordered" evidence="2">
    <location>
        <begin position="14"/>
        <end position="34"/>
    </location>
</feature>
<evidence type="ECO:0000313" key="4">
    <source>
        <dbReference type="Proteomes" id="UP000054937"/>
    </source>
</evidence>
<feature type="region of interest" description="Disordered" evidence="2">
    <location>
        <begin position="556"/>
        <end position="575"/>
    </location>
</feature>
<evidence type="ECO:0000256" key="1">
    <source>
        <dbReference type="SAM" id="Coils"/>
    </source>
</evidence>
<feature type="compositionally biased region" description="Low complexity" evidence="2">
    <location>
        <begin position="14"/>
        <end position="24"/>
    </location>
</feature>